<dbReference type="InterPro" id="IPR011659">
    <property type="entry name" value="WD40"/>
</dbReference>
<reference evidence="4" key="1">
    <citation type="journal article" date="2019" name="Int. J. Syst. Evol. Microbiol.">
        <title>The Global Catalogue of Microorganisms (GCM) 10K type strain sequencing project: providing services to taxonomists for standard genome sequencing and annotation.</title>
        <authorList>
            <consortium name="The Broad Institute Genomics Platform"/>
            <consortium name="The Broad Institute Genome Sequencing Center for Infectious Disease"/>
            <person name="Wu L."/>
            <person name="Ma J."/>
        </authorList>
    </citation>
    <scope>NUCLEOTIDE SEQUENCE [LARGE SCALE GENOMIC DNA]</scope>
    <source>
        <strain evidence="4">CGMCC 4.7641</strain>
    </source>
</reference>
<sequence>MTAGHAGFDRFINGTAEFVHGGAILPAWSPDGTALAYLDGTAEDRTGRLVDLATGDNRPLIADVEALREAVREATGQTPPGRGLPFEHIGFAGPRTVAGTVGGVQVLVDLDRGEVAKAPGERPSDIHQGSADSVRQTPREFFRSVPLVDPVKARELASPDGTAFASTAGGNVVLRSTADNRSVPLTTDGTPEHEYCFDLVDPQLAVLGLAFPVCNWSPDGSRLAVYRVDNRGVHQSPQLHNLKREDEVVRRYHAQAGGHLERTALHVLDIYGRAPVQLDLGDTTDTYPVHAAWLPSGDRLVVFVLSRDCRRADVLLADAKTGATRPLFSEESETFLRIHHDVYFGRKIGLFLTPDGTRLLWLSERSGWKHLYLYDLEGTLLRPLTEGELPVDYVHRVDDEYVYFTAHQDQERPYDLHLARVPLAGGPVEQLSEQPGVHGMMFAPDGSAFVDTWSTPAEAPRSVLRKADGSLLCELSAADTSHLEWTPPREFTVIAADGETELWGTLYFPAGFDESQRYPLIEYVYGGPQISVAPHSFDSPFSRAPHALAQLGYVAFVVDGRGTPERSKAFHDVVHRDWARGLVPDHAAAVEQLKARHAFLSDAKAGVVGHSWGGYSAFRLAAERPDVYAAAVSSAPGFDPYSSVLYECYLGFPQDDAEAYRRAEVYPLAGQLAAEFMLVCGTIDHATWTDSIKMAEALIRAGKEHEFVVLPGQPHGYDSIHDGYFWRKVDGFFRTHLKKEGQRDR</sequence>
<evidence type="ECO:0000259" key="1">
    <source>
        <dbReference type="Pfam" id="PF00326"/>
    </source>
</evidence>
<feature type="domain" description="Peptidase S9 prolyl oligopeptidase catalytic" evidence="1">
    <location>
        <begin position="541"/>
        <end position="739"/>
    </location>
</feature>
<dbReference type="Pfam" id="PF00930">
    <property type="entry name" value="DPPIV_N"/>
    <property type="match status" value="1"/>
</dbReference>
<dbReference type="EMBL" id="JBHUKS010000011">
    <property type="protein sequence ID" value="MFD2469006.1"/>
    <property type="molecule type" value="Genomic_DNA"/>
</dbReference>
<dbReference type="SUPFAM" id="SSF82171">
    <property type="entry name" value="DPP6 N-terminal domain-like"/>
    <property type="match status" value="1"/>
</dbReference>
<dbReference type="Proteomes" id="UP001597483">
    <property type="component" value="Unassembled WGS sequence"/>
</dbReference>
<dbReference type="Pfam" id="PF00326">
    <property type="entry name" value="Peptidase_S9"/>
    <property type="match status" value="1"/>
</dbReference>
<dbReference type="PANTHER" id="PTHR11731">
    <property type="entry name" value="PROTEASE FAMILY S9B,C DIPEPTIDYL-PEPTIDASE IV-RELATED"/>
    <property type="match status" value="1"/>
</dbReference>
<dbReference type="PANTHER" id="PTHR11731:SF193">
    <property type="entry name" value="DIPEPTIDYL PEPTIDASE 9"/>
    <property type="match status" value="1"/>
</dbReference>
<evidence type="ECO:0000313" key="4">
    <source>
        <dbReference type="Proteomes" id="UP001597483"/>
    </source>
</evidence>
<dbReference type="Gene3D" id="3.40.50.1820">
    <property type="entry name" value="alpha/beta hydrolase"/>
    <property type="match status" value="1"/>
</dbReference>
<dbReference type="InterPro" id="IPR001375">
    <property type="entry name" value="Peptidase_S9_cat"/>
</dbReference>
<keyword evidence="4" id="KW-1185">Reference proteome</keyword>
<comment type="caution">
    <text evidence="3">The sequence shown here is derived from an EMBL/GenBank/DDBJ whole genome shotgun (WGS) entry which is preliminary data.</text>
</comment>
<feature type="domain" description="Dipeptidylpeptidase IV N-terminal" evidence="2">
    <location>
        <begin position="157"/>
        <end position="457"/>
    </location>
</feature>
<dbReference type="Pfam" id="PF07676">
    <property type="entry name" value="PD40"/>
    <property type="match status" value="1"/>
</dbReference>
<name>A0ABW5H7E5_9PSEU</name>
<dbReference type="InterPro" id="IPR002469">
    <property type="entry name" value="Peptidase_S9B_N"/>
</dbReference>
<organism evidence="3 4">
    <name type="scientific">Amycolatopsis silviterrae</name>
    <dbReference type="NCBI Taxonomy" id="1656914"/>
    <lineage>
        <taxon>Bacteria</taxon>
        <taxon>Bacillati</taxon>
        <taxon>Actinomycetota</taxon>
        <taxon>Actinomycetes</taxon>
        <taxon>Pseudonocardiales</taxon>
        <taxon>Pseudonocardiaceae</taxon>
        <taxon>Amycolatopsis</taxon>
    </lineage>
</organism>
<dbReference type="InterPro" id="IPR050278">
    <property type="entry name" value="Serine_Prot_S9B/DPPIV"/>
</dbReference>
<gene>
    <name evidence="3" type="ORF">ACFSVL_16575</name>
</gene>
<dbReference type="InterPro" id="IPR029058">
    <property type="entry name" value="AB_hydrolase_fold"/>
</dbReference>
<accession>A0ABW5H7E5</accession>
<dbReference type="Gene3D" id="2.140.10.30">
    <property type="entry name" value="Dipeptidylpeptidase IV, N-terminal domain"/>
    <property type="match status" value="1"/>
</dbReference>
<evidence type="ECO:0000313" key="3">
    <source>
        <dbReference type="EMBL" id="MFD2469006.1"/>
    </source>
</evidence>
<proteinExistence type="predicted"/>
<protein>
    <submittedName>
        <fullName evidence="3">DPP IV N-terminal domain-containing protein</fullName>
    </submittedName>
</protein>
<dbReference type="SUPFAM" id="SSF53474">
    <property type="entry name" value="alpha/beta-Hydrolases"/>
    <property type="match status" value="1"/>
</dbReference>
<dbReference type="RefSeq" id="WP_378305053.1">
    <property type="nucleotide sequence ID" value="NZ_JBHUKS010000011.1"/>
</dbReference>
<evidence type="ECO:0000259" key="2">
    <source>
        <dbReference type="Pfam" id="PF00930"/>
    </source>
</evidence>